<dbReference type="InterPro" id="IPR036662">
    <property type="entry name" value="PTS_EIIA_man-typ_sf"/>
</dbReference>
<gene>
    <name evidence="3" type="ORF">JZO67_003136</name>
</gene>
<sequence length="139" mass="15405">MRKIILASHHNLAIGMKDTLEYIIPTVGDITAIAAYTTNMPVNEEIEAALADITEKDEAIIFTDLLGGSVNQNFTKYLTYPNVHLIAGMNLPVIMSCLLPLGDAAIEPEQLRLAIQEGQQQIVYVNDYLTQQTLDEEDE</sequence>
<keyword evidence="1" id="KW-0808">Transferase</keyword>
<dbReference type="Proteomes" id="UP000664357">
    <property type="component" value="Unassembled WGS sequence"/>
</dbReference>
<dbReference type="PANTHER" id="PTHR33799">
    <property type="entry name" value="PTS PERMEASE-RELATED-RELATED"/>
    <property type="match status" value="1"/>
</dbReference>
<evidence type="ECO:0000313" key="4">
    <source>
        <dbReference type="Proteomes" id="UP000664357"/>
    </source>
</evidence>
<dbReference type="Gene3D" id="3.40.50.510">
    <property type="entry name" value="Phosphotransferase system, mannose-type IIA component"/>
    <property type="match status" value="1"/>
</dbReference>
<dbReference type="Pfam" id="PF03610">
    <property type="entry name" value="EIIA-man"/>
    <property type="match status" value="1"/>
</dbReference>
<name>A0ABV0ERJ3_9ENTE</name>
<dbReference type="InterPro" id="IPR004701">
    <property type="entry name" value="PTS_EIIA_man-typ"/>
</dbReference>
<comment type="caution">
    <text evidence="3">The sequence shown here is derived from an EMBL/GenBank/DDBJ whole genome shotgun (WGS) entry which is preliminary data.</text>
</comment>
<dbReference type="InterPro" id="IPR051471">
    <property type="entry name" value="Bacterial_PTS_sugar_comp"/>
</dbReference>
<dbReference type="PROSITE" id="PS51096">
    <property type="entry name" value="PTS_EIIA_TYPE_4"/>
    <property type="match status" value="1"/>
</dbReference>
<organism evidence="3 4">
    <name type="scientific">Candidatus Enterococcus ferrettii</name>
    <dbReference type="NCBI Taxonomy" id="2815324"/>
    <lineage>
        <taxon>Bacteria</taxon>
        <taxon>Bacillati</taxon>
        <taxon>Bacillota</taxon>
        <taxon>Bacilli</taxon>
        <taxon>Lactobacillales</taxon>
        <taxon>Enterococcaceae</taxon>
        <taxon>Enterococcus</taxon>
    </lineage>
</organism>
<reference evidence="3 4" key="1">
    <citation type="submission" date="2024-02" db="EMBL/GenBank/DDBJ databases">
        <title>The Genome Sequence of Enterococcus sp. DIV0159.</title>
        <authorList>
            <person name="Earl A."/>
            <person name="Manson A."/>
            <person name="Gilmore M."/>
            <person name="Sanders J."/>
            <person name="Shea T."/>
            <person name="Howe W."/>
            <person name="Livny J."/>
            <person name="Cuomo C."/>
            <person name="Neafsey D."/>
            <person name="Birren B."/>
        </authorList>
    </citation>
    <scope>NUCLEOTIDE SEQUENCE [LARGE SCALE GENOMIC DNA]</scope>
    <source>
        <strain evidence="3 4">665A</strain>
    </source>
</reference>
<dbReference type="RefSeq" id="WP_207702218.1">
    <property type="nucleotide sequence ID" value="NZ_JAFREL020000002.1"/>
</dbReference>
<protein>
    <submittedName>
        <fullName evidence="3">PTS system, mannose-specific IIA component</fullName>
    </submittedName>
</protein>
<feature type="domain" description="PTS EIIA type-4" evidence="2">
    <location>
        <begin position="1"/>
        <end position="122"/>
    </location>
</feature>
<evidence type="ECO:0000256" key="1">
    <source>
        <dbReference type="ARBA" id="ARBA00022679"/>
    </source>
</evidence>
<evidence type="ECO:0000259" key="2">
    <source>
        <dbReference type="PROSITE" id="PS51096"/>
    </source>
</evidence>
<accession>A0ABV0ERJ3</accession>
<proteinExistence type="predicted"/>
<dbReference type="SUPFAM" id="SSF53062">
    <property type="entry name" value="PTS system fructose IIA component-like"/>
    <property type="match status" value="1"/>
</dbReference>
<dbReference type="PANTHER" id="PTHR33799:SF1">
    <property type="entry name" value="PTS SYSTEM MANNOSE-SPECIFIC EIIAB COMPONENT-RELATED"/>
    <property type="match status" value="1"/>
</dbReference>
<keyword evidence="4" id="KW-1185">Reference proteome</keyword>
<dbReference type="EMBL" id="JAFREL020000002">
    <property type="protein sequence ID" value="MEO1771161.1"/>
    <property type="molecule type" value="Genomic_DNA"/>
</dbReference>
<evidence type="ECO:0000313" key="3">
    <source>
        <dbReference type="EMBL" id="MEO1771161.1"/>
    </source>
</evidence>